<organism evidence="2">
    <name type="scientific">Paulinella longichromatophora</name>
    <dbReference type="NCBI Taxonomy" id="1708747"/>
    <lineage>
        <taxon>Eukaryota</taxon>
        <taxon>Sar</taxon>
        <taxon>Rhizaria</taxon>
        <taxon>Cercozoa</taxon>
        <taxon>Imbricatea</taxon>
        <taxon>Silicofilosea</taxon>
        <taxon>Euglyphida</taxon>
        <taxon>Paulinellidae</taxon>
        <taxon>Paulinella</taxon>
    </lineage>
</organism>
<dbReference type="AlphaFoldDB" id="A0A2H4ZNH0"/>
<proteinExistence type="predicted"/>
<protein>
    <submittedName>
        <fullName evidence="2">Uncharacterized protein</fullName>
    </submittedName>
</protein>
<feature type="region of interest" description="Disordered" evidence="1">
    <location>
        <begin position="142"/>
        <end position="172"/>
    </location>
</feature>
<dbReference type="EMBL" id="MG264610">
    <property type="protein sequence ID" value="AUG32084.1"/>
    <property type="molecule type" value="Genomic_DNA"/>
</dbReference>
<keyword evidence="2" id="KW-0934">Plastid</keyword>
<evidence type="ECO:0000256" key="1">
    <source>
        <dbReference type="SAM" id="MobiDB-lite"/>
    </source>
</evidence>
<reference evidence="2" key="1">
    <citation type="submission" date="2017-10" db="EMBL/GenBank/DDBJ databases">
        <title>Paulinella longichromatophora chromatophore genome.</title>
        <authorList>
            <person name="Lhee D."/>
            <person name="Yoon H.S."/>
        </authorList>
    </citation>
    <scope>NUCLEOTIDE SEQUENCE</scope>
</reference>
<accession>A0A2H4ZNH0</accession>
<feature type="compositionally biased region" description="Low complexity" evidence="1">
    <location>
        <begin position="154"/>
        <end position="167"/>
    </location>
</feature>
<evidence type="ECO:0000313" key="2">
    <source>
        <dbReference type="EMBL" id="AUG32084.1"/>
    </source>
</evidence>
<gene>
    <name evidence="2" type="ORF">PLO_076</name>
</gene>
<name>A0A2H4ZNH0_9EUKA</name>
<geneLocation type="plastid" evidence="2"/>
<sequence>MEGMALAVYREQSSYLQELRGKLSKYIQMASLHLLTQIVPSRYISLSKEQLHLFEEQIAVMIKQSIPLFTLEHLRALAIEMNELRTTKEILKGPLKDKGTKKKKDIFVNISLESPLDPQLLRNEWNNEIKFSHITTVTNKSSNVNESQVHDSSESLGPESLPSPEKLNSPDSINQYQDRKVATHKFPLQFDDTVSRAARADEVAGLIKLMDLASTSCLDIMNPRSNRDEIKEMIDRKNKPIIPDVTVETSMYLPRDPKQLFFWSKAIDRALKQRLINLSYAINTILVDHGLISINTPKETLYRIASYQIEERSLVPPNIFRLEIPLGSHINEGEYDQVGILLRCDDLEGNDIQLSFCRRSLLRRHHVLKRLIKQHRYWKGRISMIEAQERWFQAKKDLSEMT</sequence>